<evidence type="ECO:0000313" key="1">
    <source>
        <dbReference type="EMBL" id="UPK95942.1"/>
    </source>
</evidence>
<dbReference type="Proteomes" id="UP000830768">
    <property type="component" value="Chromosome 5"/>
</dbReference>
<proteinExistence type="predicted"/>
<evidence type="ECO:0000313" key="2">
    <source>
        <dbReference type="Proteomes" id="UP000830768"/>
    </source>
</evidence>
<sequence>MSLPFTPIRNQLLHSHNVRMGFLRLSSSPRLLSTTMTMRTTEKEQAPRKQPQAPQPQNQGNPEYPAFSLDSLGLSKNMMIVLVLISIFGTIETWFYCQAIWRWWKGRQESEQA</sequence>
<name>A0ACD3Z408_FUSSC</name>
<accession>A0ACD3Z408</accession>
<reference evidence="1" key="1">
    <citation type="submission" date="2021-11" db="EMBL/GenBank/DDBJ databases">
        <title>Fusarium solani-melongenae Genome sequencing and assembly.</title>
        <authorList>
            <person name="Xie S."/>
            <person name="Huang L."/>
            <person name="Zhang X."/>
        </authorList>
    </citation>
    <scope>NUCLEOTIDE SEQUENCE</scope>
    <source>
        <strain evidence="1">CRI 24-3</strain>
    </source>
</reference>
<keyword evidence="2" id="KW-1185">Reference proteome</keyword>
<protein>
    <submittedName>
        <fullName evidence="1">Uncharacterized protein</fullName>
    </submittedName>
</protein>
<organism evidence="1 2">
    <name type="scientific">Fusarium solani subsp. cucurbitae</name>
    <name type="common">Neocosmosporum cucurbitae</name>
    <dbReference type="NCBI Taxonomy" id="2747967"/>
    <lineage>
        <taxon>Eukaryota</taxon>
        <taxon>Fungi</taxon>
        <taxon>Dikarya</taxon>
        <taxon>Ascomycota</taxon>
        <taxon>Pezizomycotina</taxon>
        <taxon>Sordariomycetes</taxon>
        <taxon>Hypocreomycetidae</taxon>
        <taxon>Hypocreales</taxon>
        <taxon>Nectriaceae</taxon>
        <taxon>Fusarium</taxon>
        <taxon>Fusarium solani species complex</taxon>
    </lineage>
</organism>
<gene>
    <name evidence="1" type="ORF">LCI18_006877</name>
</gene>
<dbReference type="EMBL" id="CP090034">
    <property type="protein sequence ID" value="UPK95942.1"/>
    <property type="molecule type" value="Genomic_DNA"/>
</dbReference>